<reference evidence="1" key="1">
    <citation type="submission" date="2023-01" db="EMBL/GenBank/DDBJ databases">
        <authorList>
            <person name="Van Ghelder C."/>
            <person name="Rancurel C."/>
        </authorList>
    </citation>
    <scope>NUCLEOTIDE SEQUENCE</scope>
    <source>
        <strain evidence="1">CNCM I-4278</strain>
    </source>
</reference>
<keyword evidence="2" id="KW-1185">Reference proteome</keyword>
<protein>
    <submittedName>
        <fullName evidence="1">Uncharacterized protein</fullName>
    </submittedName>
</protein>
<evidence type="ECO:0000313" key="1">
    <source>
        <dbReference type="EMBL" id="CAI6324323.1"/>
    </source>
</evidence>
<proteinExistence type="predicted"/>
<dbReference type="AlphaFoldDB" id="A0A9W4U7Y5"/>
<dbReference type="Proteomes" id="UP001152607">
    <property type="component" value="Unassembled WGS sequence"/>
</dbReference>
<evidence type="ECO:0000313" key="2">
    <source>
        <dbReference type="Proteomes" id="UP001152607"/>
    </source>
</evidence>
<accession>A0A9W4U7Y5</accession>
<organism evidence="1 2">
    <name type="scientific">Periconia digitata</name>
    <dbReference type="NCBI Taxonomy" id="1303443"/>
    <lineage>
        <taxon>Eukaryota</taxon>
        <taxon>Fungi</taxon>
        <taxon>Dikarya</taxon>
        <taxon>Ascomycota</taxon>
        <taxon>Pezizomycotina</taxon>
        <taxon>Dothideomycetes</taxon>
        <taxon>Pleosporomycetidae</taxon>
        <taxon>Pleosporales</taxon>
        <taxon>Massarineae</taxon>
        <taxon>Periconiaceae</taxon>
        <taxon>Periconia</taxon>
    </lineage>
</organism>
<comment type="caution">
    <text evidence="1">The sequence shown here is derived from an EMBL/GenBank/DDBJ whole genome shotgun (WGS) entry which is preliminary data.</text>
</comment>
<gene>
    <name evidence="1" type="ORF">PDIGIT_LOCUS3727</name>
</gene>
<sequence>MAKQSLLHHKSLDARISILVHLSCPLPWIPPTAGPAQRVHLPALRRRECLSEPPVEPNRSSPQLISLSMTPVSSEDPKQSAFSHLANCSCAVLLLLQDTPSYPASTRRPLFDSVLLLLHRLSSL</sequence>
<dbReference type="EMBL" id="CAOQHR010000002">
    <property type="protein sequence ID" value="CAI6324323.1"/>
    <property type="molecule type" value="Genomic_DNA"/>
</dbReference>
<name>A0A9W4U7Y5_9PLEO</name>